<keyword evidence="7 9" id="KW-0472">Membrane</keyword>
<comment type="function">
    <text evidence="8">Component of the cytochrome c oxidase, the last enzyme in the mitochondrial electron transport chain which drives oxidative phosphorylation. The respiratory chain contains 3 multisubunit complexes succinate dehydrogenase (complex II, CII), ubiquinol-cytochrome c oxidoreductase (cytochrome b-c1 complex, complex III, CIII) and cytochrome c oxidase (complex IV, CIV), that cooperate to transfer electrons derived from NADH and succinate to molecular oxygen, creating an electrochemical gradient over the inner membrane that drives transmembrane transport and the ATP synthase. Cytochrome c oxidase is the component of the respiratory chain that catalyzes the reduction of oxygen to water. Electrons originating from reduced cytochrome c in the intermembrane space (IMS) are transferred via the dinuclear copper A center (CU(A)) of subunit 2 and heme A of subunit 1 to the active site in subunit 1, a binuclear center (BNC) formed by heme A3 and copper B (CU(B)). The BNC reduces molecular oxygen to 2 water molecules using 4 electrons from cytochrome c in the IMS and 4 protons from the mitochondrial matrix.</text>
</comment>
<dbReference type="Pfam" id="PF00510">
    <property type="entry name" value="COX3"/>
    <property type="match status" value="1"/>
</dbReference>
<geneLocation type="mitochondrion" evidence="11"/>
<dbReference type="InterPro" id="IPR000298">
    <property type="entry name" value="Cyt_c_oxidase-like_su3"/>
</dbReference>
<evidence type="ECO:0000256" key="4">
    <source>
        <dbReference type="ARBA" id="ARBA00022692"/>
    </source>
</evidence>
<dbReference type="InterPro" id="IPR033945">
    <property type="entry name" value="Cyt_c_oxase_su3_dom"/>
</dbReference>
<feature type="transmembrane region" description="Helical" evidence="9">
    <location>
        <begin position="51"/>
        <end position="68"/>
    </location>
</feature>
<comment type="similarity">
    <text evidence="2 8">Belongs to the cytochrome c oxidase subunit 3 family.</text>
</comment>
<evidence type="ECO:0000256" key="6">
    <source>
        <dbReference type="ARBA" id="ARBA00022989"/>
    </source>
</evidence>
<dbReference type="GO" id="GO:0004129">
    <property type="term" value="F:cytochrome-c oxidase activity"/>
    <property type="evidence" value="ECO:0007669"/>
    <property type="project" value="InterPro"/>
</dbReference>
<keyword evidence="5" id="KW-1278">Translocase</keyword>
<evidence type="ECO:0000256" key="5">
    <source>
        <dbReference type="ARBA" id="ARBA00022967"/>
    </source>
</evidence>
<evidence type="ECO:0000256" key="9">
    <source>
        <dbReference type="SAM" id="Phobius"/>
    </source>
</evidence>
<proteinExistence type="inferred from homology"/>
<evidence type="ECO:0000256" key="7">
    <source>
        <dbReference type="ARBA" id="ARBA00023136"/>
    </source>
</evidence>
<keyword evidence="4 8" id="KW-0812">Transmembrane</keyword>
<dbReference type="Gene3D" id="1.20.120.80">
    <property type="entry name" value="Cytochrome c oxidase, subunit III, four-helix bundle"/>
    <property type="match status" value="1"/>
</dbReference>
<feature type="transmembrane region" description="Helical" evidence="9">
    <location>
        <begin position="89"/>
        <end position="112"/>
    </location>
</feature>
<dbReference type="FunFam" id="1.20.120.80:FF:000002">
    <property type="entry name" value="Cytochrome c oxidase subunit 3"/>
    <property type="match status" value="1"/>
</dbReference>
<dbReference type="GeneID" id="19591636"/>
<evidence type="ECO:0000256" key="1">
    <source>
        <dbReference type="ARBA" id="ARBA00004141"/>
    </source>
</evidence>
<keyword evidence="8 11" id="KW-0496">Mitochondrion</keyword>
<evidence type="ECO:0000256" key="2">
    <source>
        <dbReference type="ARBA" id="ARBA00010581"/>
    </source>
</evidence>
<dbReference type="EMBL" id="KF833365">
    <property type="protein sequence ID" value="AHG98610.1"/>
    <property type="molecule type" value="Genomic_DNA"/>
</dbReference>
<reference evidence="11" key="1">
    <citation type="journal article" date="2014" name="Mar. Genomics">
        <title>The mitochondrial genome of the red alga Kappaphycus striatus ('Green Sacol' variety): Complete nucleotide sequence, genome structure and organization, and comparative analysis.</title>
        <authorList>
            <person name="Tablizo F.A."/>
            <person name="Lluisma A.O."/>
        </authorList>
    </citation>
    <scope>NUCLEOTIDE SEQUENCE</scope>
    <source>
        <strain evidence="11">Sacol</strain>
    </source>
</reference>
<dbReference type="GO" id="GO:0031090">
    <property type="term" value="C:organelle membrane"/>
    <property type="evidence" value="ECO:0007669"/>
    <property type="project" value="UniProtKB-ARBA"/>
</dbReference>
<feature type="transmembrane region" description="Helical" evidence="9">
    <location>
        <begin position="139"/>
        <end position="157"/>
    </location>
</feature>
<dbReference type="GO" id="GO:0006123">
    <property type="term" value="P:mitochondrial electron transport, cytochrome c to oxygen"/>
    <property type="evidence" value="ECO:0007669"/>
    <property type="project" value="UniProtKB-ARBA"/>
</dbReference>
<feature type="transmembrane region" description="Helical" evidence="9">
    <location>
        <begin position="209"/>
        <end position="230"/>
    </location>
</feature>
<dbReference type="GO" id="GO:0031967">
    <property type="term" value="C:organelle envelope"/>
    <property type="evidence" value="ECO:0007669"/>
    <property type="project" value="UniProtKB-ARBA"/>
</dbReference>
<gene>
    <name evidence="11" type="primary">cox3</name>
</gene>
<accession>A0A059T1N4</accession>
<dbReference type="InterPro" id="IPR013833">
    <property type="entry name" value="Cyt_c_oxidase_su3_a-hlx"/>
</dbReference>
<feature type="transmembrane region" description="Helical" evidence="9">
    <location>
        <begin position="250"/>
        <end position="270"/>
    </location>
</feature>
<feature type="transmembrane region" description="Helical" evidence="9">
    <location>
        <begin position="24"/>
        <end position="45"/>
    </location>
</feature>
<dbReference type="RefSeq" id="YP_009040511.1">
    <property type="nucleotide sequence ID" value="NC_024265.1"/>
</dbReference>
<feature type="transmembrane region" description="Helical" evidence="9">
    <location>
        <begin position="169"/>
        <end position="189"/>
    </location>
</feature>
<dbReference type="PANTHER" id="PTHR11403:SF7">
    <property type="entry name" value="CYTOCHROME C OXIDASE SUBUNIT 3"/>
    <property type="match status" value="1"/>
</dbReference>
<dbReference type="AlphaFoldDB" id="A0A059T1N4"/>
<keyword evidence="6 9" id="KW-1133">Transmembrane helix</keyword>
<comment type="subcellular location">
    <subcellularLocation>
        <location evidence="1">Membrane</location>
        <topology evidence="1">Multi-pass membrane protein</topology>
    </subcellularLocation>
</comment>
<evidence type="ECO:0000313" key="11">
    <source>
        <dbReference type="EMBL" id="AHG98610.1"/>
    </source>
</evidence>
<feature type="domain" description="Heme-copper oxidase subunit III family profile" evidence="10">
    <location>
        <begin position="12"/>
        <end position="271"/>
    </location>
</feature>
<dbReference type="PROSITE" id="PS50253">
    <property type="entry name" value="COX3"/>
    <property type="match status" value="1"/>
</dbReference>
<sequence>MTSFIQISKTAQRHPFHLVDPSPWPFLASLSAFSCACTGVMYMHAYTKGSLLFFISFVFLLISMFVWWRDVIRESTFEGHHTGIVQQGLRFGVILFIVSEILFFFAFFWAFFHSSLAPTVEIGSIWPPKGINVLNPWEIPFLNTLILLLSGCTITWTHHSIVSNLRFQAILSLFLTIILAVIFTTLQAYEYNMADFRLSDGIYGSTFYMATGFHGFHVLVGTISLSICFFRLLQYQLTQQHHFGFESSAWYWHFVDVVWLFLFVSIYWWGGS</sequence>
<dbReference type="GO" id="GO:0045277">
    <property type="term" value="C:respiratory chain complex IV"/>
    <property type="evidence" value="ECO:0007669"/>
    <property type="project" value="UniProtKB-ARBA"/>
</dbReference>
<dbReference type="Gene3D" id="1.10.287.70">
    <property type="match status" value="1"/>
</dbReference>
<name>A0A059T1N4_9FLOR</name>
<evidence type="ECO:0000256" key="3">
    <source>
        <dbReference type="ARBA" id="ARBA00015944"/>
    </source>
</evidence>
<dbReference type="InterPro" id="IPR035973">
    <property type="entry name" value="Cyt_c_oxidase_su3-like_sf"/>
</dbReference>
<dbReference type="CDD" id="cd01665">
    <property type="entry name" value="Cyt_c_Oxidase_III"/>
    <property type="match status" value="1"/>
</dbReference>
<dbReference type="GO" id="GO:0005739">
    <property type="term" value="C:mitochondrion"/>
    <property type="evidence" value="ECO:0007669"/>
    <property type="project" value="TreeGrafter"/>
</dbReference>
<dbReference type="PANTHER" id="PTHR11403">
    <property type="entry name" value="CYTOCHROME C OXIDASE SUBUNIT III"/>
    <property type="match status" value="1"/>
</dbReference>
<organism evidence="11">
    <name type="scientific">Kappaphycus striatus</name>
    <dbReference type="NCBI Taxonomy" id="88410"/>
    <lineage>
        <taxon>Eukaryota</taxon>
        <taxon>Rhodophyta</taxon>
        <taxon>Florideophyceae</taxon>
        <taxon>Rhodymeniophycidae</taxon>
        <taxon>Gigartinales</taxon>
        <taxon>Solieriaceae</taxon>
        <taxon>Kappaphycus</taxon>
    </lineage>
</organism>
<evidence type="ECO:0000259" key="10">
    <source>
        <dbReference type="PROSITE" id="PS50253"/>
    </source>
</evidence>
<dbReference type="InterPro" id="IPR024791">
    <property type="entry name" value="Cyt_c/ubiquinol_Oxase_su3"/>
</dbReference>
<dbReference type="FunFam" id="1.10.287.70:FF:000082">
    <property type="entry name" value="Cytochrome c oxidase subunit 3"/>
    <property type="match status" value="1"/>
</dbReference>
<protein>
    <recommendedName>
        <fullName evidence="3 8">Cytochrome c oxidase subunit 3</fullName>
    </recommendedName>
</protein>
<dbReference type="SUPFAM" id="SSF81452">
    <property type="entry name" value="Cytochrome c oxidase subunit III-like"/>
    <property type="match status" value="1"/>
</dbReference>
<evidence type="ECO:0000256" key="8">
    <source>
        <dbReference type="RuleBase" id="RU003375"/>
    </source>
</evidence>